<sequence length="681" mass="73003">MNVVADADSNKQGFSRNRSMHTLDHIFKYVACICGILILLILAAVAIFLLFRATPLIFADRNQLSSVYADFTGGKSHNFLSYVIPLIFGTVLMSALALCFAFFVAIGIALFISHYAPKKIVPFLSSVVDLLAAIPSVIYGLWGGLVLVPAMYPFWDWISRFLSWIPLFAGPVANPSRCAATVSLVLAVMILPIITSMARDIFQQAPRLQQEGALALGATKWEMIKLAVLPFAKSGIVSASMLGLGRALGETMAVLMILSPGFTFGINIFKASQNQTIAANIAAQYPEANGLGVSALIGTGLVLFVISFVVNFVARKIAVNTSANRLNIFAKFKKFVKSIKSKKLNQVSSSVSSVSSDLVSSSSTSPVIDFDKFSPTRSSIALRKRKDFLMHVLIFLSFIVAIIPLASLLLTTIVHGVKRFNIDFLTHNMTYVVGGNATGTGGYGGILHAIIGTLEITLGAMVISIPIGLMCAVYLIEYAHGKRIARVINLMVDVMSGIPSIVAGLFAFSMFAILLGPGTINGFEGSVALSILMIPTVVKSAQEMLKIVPNDLREASLALGVTKQRTITKVVLRTALPGIVSGCILAVARVIGETAPLLMASGFIASTNFNLFEGQMTTLPVYVYQEYSKLSANCPVNAPDSCVTTIPMERAWSAALALIVIVLLLNIIGRVVARVFSVKAK</sequence>
<dbReference type="PANTHER" id="PTHR30425:SF1">
    <property type="entry name" value="PHOSPHATE TRANSPORT SYSTEM PERMEASE PROTEIN PSTC"/>
    <property type="match status" value="1"/>
</dbReference>
<proteinExistence type="inferred from homology"/>
<dbReference type="GO" id="GO:0035435">
    <property type="term" value="P:phosphate ion transmembrane transport"/>
    <property type="evidence" value="ECO:0007669"/>
    <property type="project" value="InterPro"/>
</dbReference>
<evidence type="ECO:0000256" key="1">
    <source>
        <dbReference type="ARBA" id="ARBA00003510"/>
    </source>
</evidence>
<dbReference type="PANTHER" id="PTHR30425">
    <property type="entry name" value="PHOSPHATE TRANSPORT SYSTEM PERMEASE PROTEIN PST"/>
    <property type="match status" value="1"/>
</dbReference>
<evidence type="ECO:0000256" key="4">
    <source>
        <dbReference type="ARBA" id="ARBA00022448"/>
    </source>
</evidence>
<gene>
    <name evidence="12" type="ORF">HMPREF3230_00411</name>
</gene>
<feature type="transmembrane region" description="Helical" evidence="10">
    <location>
        <begin position="172"/>
        <end position="194"/>
    </location>
</feature>
<accession>A0A135Z956</accession>
<dbReference type="InterPro" id="IPR000515">
    <property type="entry name" value="MetI-like"/>
</dbReference>
<feature type="transmembrane region" description="Helical" evidence="10">
    <location>
        <begin position="456"/>
        <end position="476"/>
    </location>
</feature>
<evidence type="ECO:0000256" key="3">
    <source>
        <dbReference type="ARBA" id="ARBA00007069"/>
    </source>
</evidence>
<evidence type="ECO:0000256" key="9">
    <source>
        <dbReference type="ARBA" id="ARBA00023136"/>
    </source>
</evidence>
<evidence type="ECO:0000313" key="12">
    <source>
        <dbReference type="EMBL" id="KXI18152.1"/>
    </source>
</evidence>
<reference evidence="12 13" key="1">
    <citation type="submission" date="2016-02" db="EMBL/GenBank/DDBJ databases">
        <authorList>
            <person name="Wen L."/>
            <person name="He K."/>
            <person name="Yang H."/>
        </authorList>
    </citation>
    <scope>NUCLEOTIDE SEQUENCE [LARGE SCALE GENOMIC DNA]</scope>
    <source>
        <strain evidence="12 13">CMW7778B</strain>
    </source>
</reference>
<dbReference type="Pfam" id="PF00528">
    <property type="entry name" value="BPD_transp_1"/>
    <property type="match status" value="2"/>
</dbReference>
<dbReference type="PATRIC" id="fig|2702.101.peg.397"/>
<dbReference type="InterPro" id="IPR005672">
    <property type="entry name" value="Phosphate_PstA"/>
</dbReference>
<comment type="similarity">
    <text evidence="3">Belongs to the binding-protein-dependent transport system permease family. CysTW subfamily.</text>
</comment>
<dbReference type="GO" id="GO:0005315">
    <property type="term" value="F:phosphate transmembrane transporter activity"/>
    <property type="evidence" value="ECO:0007669"/>
    <property type="project" value="InterPro"/>
</dbReference>
<dbReference type="Gene3D" id="1.10.3720.10">
    <property type="entry name" value="MetI-like"/>
    <property type="match status" value="2"/>
</dbReference>
<dbReference type="AlphaFoldDB" id="A0A135Z956"/>
<dbReference type="NCBIfam" id="TIGR02138">
    <property type="entry name" value="phosphate_pstC"/>
    <property type="match status" value="1"/>
</dbReference>
<dbReference type="CDD" id="cd06261">
    <property type="entry name" value="TM_PBP2"/>
    <property type="match status" value="2"/>
</dbReference>
<feature type="domain" description="ABC transmembrane type-1" evidence="11">
    <location>
        <begin position="87"/>
        <end position="314"/>
    </location>
</feature>
<dbReference type="InterPro" id="IPR051124">
    <property type="entry name" value="Phosphate_Transport_Permease"/>
</dbReference>
<dbReference type="GO" id="GO:0005886">
    <property type="term" value="C:plasma membrane"/>
    <property type="evidence" value="ECO:0007669"/>
    <property type="project" value="UniProtKB-SubCell"/>
</dbReference>
<evidence type="ECO:0000256" key="8">
    <source>
        <dbReference type="ARBA" id="ARBA00022989"/>
    </source>
</evidence>
<feature type="transmembrane region" description="Helical" evidence="10">
    <location>
        <begin position="570"/>
        <end position="591"/>
    </location>
</feature>
<feature type="transmembrane region" description="Helical" evidence="10">
    <location>
        <begin position="26"/>
        <end position="51"/>
    </location>
</feature>
<keyword evidence="5" id="KW-1003">Cell membrane</keyword>
<evidence type="ECO:0000256" key="2">
    <source>
        <dbReference type="ARBA" id="ARBA00004651"/>
    </source>
</evidence>
<feature type="transmembrane region" description="Helical" evidence="10">
    <location>
        <begin position="488"/>
        <end position="514"/>
    </location>
</feature>
<feature type="transmembrane region" description="Helical" evidence="10">
    <location>
        <begin position="651"/>
        <end position="673"/>
    </location>
</feature>
<protein>
    <submittedName>
        <fullName evidence="12">Phosphate ABC transporter, permease protein PstC</fullName>
    </submittedName>
</protein>
<feature type="domain" description="ABC transmembrane type-1" evidence="11">
    <location>
        <begin position="450"/>
        <end position="669"/>
    </location>
</feature>
<name>A0A135Z956_GARVA</name>
<dbReference type="Proteomes" id="UP000070505">
    <property type="component" value="Unassembled WGS sequence"/>
</dbReference>
<evidence type="ECO:0000259" key="11">
    <source>
        <dbReference type="PROSITE" id="PS50928"/>
    </source>
</evidence>
<evidence type="ECO:0000256" key="5">
    <source>
        <dbReference type="ARBA" id="ARBA00022475"/>
    </source>
</evidence>
<keyword evidence="8 10" id="KW-1133">Transmembrane helix</keyword>
<comment type="subcellular location">
    <subcellularLocation>
        <location evidence="2">Cell membrane</location>
        <topology evidence="2">Multi-pass membrane protein</topology>
    </subcellularLocation>
</comment>
<feature type="transmembrane region" description="Helical" evidence="10">
    <location>
        <begin position="127"/>
        <end position="152"/>
    </location>
</feature>
<dbReference type="SUPFAM" id="SSF161098">
    <property type="entry name" value="MetI-like"/>
    <property type="match status" value="2"/>
</dbReference>
<evidence type="ECO:0000256" key="10">
    <source>
        <dbReference type="SAM" id="Phobius"/>
    </source>
</evidence>
<keyword evidence="7 10" id="KW-0812">Transmembrane</keyword>
<dbReference type="EMBL" id="LSRC01000016">
    <property type="protein sequence ID" value="KXI18152.1"/>
    <property type="molecule type" value="Genomic_DNA"/>
</dbReference>
<comment type="caution">
    <text evidence="12">The sequence shown here is derived from an EMBL/GenBank/DDBJ whole genome shotgun (WGS) entry which is preliminary data.</text>
</comment>
<organism evidence="12 13">
    <name type="scientific">Gardnerella vaginalis</name>
    <dbReference type="NCBI Taxonomy" id="2702"/>
    <lineage>
        <taxon>Bacteria</taxon>
        <taxon>Bacillati</taxon>
        <taxon>Actinomycetota</taxon>
        <taxon>Actinomycetes</taxon>
        <taxon>Bifidobacteriales</taxon>
        <taxon>Bifidobacteriaceae</taxon>
        <taxon>Gardnerella</taxon>
    </lineage>
</organism>
<dbReference type="InterPro" id="IPR035906">
    <property type="entry name" value="MetI-like_sf"/>
</dbReference>
<feature type="transmembrane region" description="Helical" evidence="10">
    <location>
        <begin position="291"/>
        <end position="314"/>
    </location>
</feature>
<keyword evidence="4" id="KW-0813">Transport</keyword>
<comment type="function">
    <text evidence="1">Part of the binding-protein-dependent transport system for phosphate; probably responsible for the translocation of the substrate across the membrane.</text>
</comment>
<evidence type="ECO:0000256" key="7">
    <source>
        <dbReference type="ARBA" id="ARBA00022692"/>
    </source>
</evidence>
<keyword evidence="9 10" id="KW-0472">Membrane</keyword>
<dbReference type="PROSITE" id="PS50928">
    <property type="entry name" value="ABC_TM1"/>
    <property type="match status" value="2"/>
</dbReference>
<feature type="transmembrane region" description="Helical" evidence="10">
    <location>
        <begin position="251"/>
        <end position="271"/>
    </location>
</feature>
<feature type="transmembrane region" description="Helical" evidence="10">
    <location>
        <begin position="82"/>
        <end position="115"/>
    </location>
</feature>
<feature type="transmembrane region" description="Helical" evidence="10">
    <location>
        <begin position="388"/>
        <end position="410"/>
    </location>
</feature>
<evidence type="ECO:0000313" key="13">
    <source>
        <dbReference type="Proteomes" id="UP000070505"/>
    </source>
</evidence>
<dbReference type="InterPro" id="IPR011864">
    <property type="entry name" value="Phosphate_PstC"/>
</dbReference>
<evidence type="ECO:0000256" key="6">
    <source>
        <dbReference type="ARBA" id="ARBA00022592"/>
    </source>
</evidence>
<keyword evidence="6" id="KW-0592">Phosphate transport</keyword>
<dbReference type="NCBIfam" id="TIGR00974">
    <property type="entry name" value="3a0107s02c"/>
    <property type="match status" value="1"/>
</dbReference>